<dbReference type="RefSeq" id="WP_226578035.1">
    <property type="nucleotide sequence ID" value="NZ_BLAY01000023.1"/>
</dbReference>
<gene>
    <name evidence="1" type="ORF">MiSe_18590</name>
</gene>
<proteinExistence type="predicted"/>
<dbReference type="InterPro" id="IPR021495">
    <property type="entry name" value="CRR42-like"/>
</dbReference>
<dbReference type="EMBL" id="BLAY01000023">
    <property type="protein sequence ID" value="GET37106.1"/>
    <property type="molecule type" value="Genomic_DNA"/>
</dbReference>
<organism evidence="1 2">
    <name type="scientific">Microseira wollei NIES-4236</name>
    <dbReference type="NCBI Taxonomy" id="2530354"/>
    <lineage>
        <taxon>Bacteria</taxon>
        <taxon>Bacillati</taxon>
        <taxon>Cyanobacteriota</taxon>
        <taxon>Cyanophyceae</taxon>
        <taxon>Oscillatoriophycideae</taxon>
        <taxon>Aerosakkonematales</taxon>
        <taxon>Aerosakkonemataceae</taxon>
        <taxon>Microseira</taxon>
    </lineage>
</organism>
<evidence type="ECO:0000313" key="2">
    <source>
        <dbReference type="Proteomes" id="UP001050975"/>
    </source>
</evidence>
<dbReference type="PANTHER" id="PTHR36799:SF2">
    <property type="entry name" value="PROTEIN CHLORORESPIRATORY REDUCTION 42, CHLOROPLASTIC"/>
    <property type="match status" value="1"/>
</dbReference>
<reference evidence="1" key="1">
    <citation type="submission" date="2019-10" db="EMBL/GenBank/DDBJ databases">
        <title>Draft genome sequece of Microseira wollei NIES-4236.</title>
        <authorList>
            <person name="Yamaguchi H."/>
            <person name="Suzuki S."/>
            <person name="Kawachi M."/>
        </authorList>
    </citation>
    <scope>NUCLEOTIDE SEQUENCE</scope>
    <source>
        <strain evidence="1">NIES-4236</strain>
    </source>
</reference>
<dbReference type="AlphaFoldDB" id="A0AAV3X8Y6"/>
<keyword evidence="2" id="KW-1185">Reference proteome</keyword>
<evidence type="ECO:0008006" key="3">
    <source>
        <dbReference type="Google" id="ProtNLM"/>
    </source>
</evidence>
<comment type="caution">
    <text evidence="1">The sequence shown here is derived from an EMBL/GenBank/DDBJ whole genome shotgun (WGS) entry which is preliminary data.</text>
</comment>
<protein>
    <recommendedName>
        <fullName evidence="3">DUF3148 domain-containing protein</fullName>
    </recommendedName>
</protein>
<dbReference type="PANTHER" id="PTHR36799">
    <property type="match status" value="1"/>
</dbReference>
<sequence>MTKEFTVGDKVRVVALPAYVKTAEPMPMLRPPDVIRIGEEGIILDRRPGGYWGVRFAKGAFLMESQYIEAVSVTPQTHQSDE</sequence>
<dbReference type="NCBIfam" id="NF045913">
    <property type="entry name" value="RegSipA"/>
    <property type="match status" value="1"/>
</dbReference>
<dbReference type="Pfam" id="PF11347">
    <property type="entry name" value="CRR42-like"/>
    <property type="match status" value="1"/>
</dbReference>
<name>A0AAV3X8Y6_9CYAN</name>
<accession>A0AAV3X8Y6</accession>
<dbReference type="Proteomes" id="UP001050975">
    <property type="component" value="Unassembled WGS sequence"/>
</dbReference>
<evidence type="ECO:0000313" key="1">
    <source>
        <dbReference type="EMBL" id="GET37106.1"/>
    </source>
</evidence>